<protein>
    <recommendedName>
        <fullName evidence="5">DUF4382 domain-containing protein</fullName>
    </recommendedName>
</protein>
<keyword evidence="3" id="KW-1185">Reference proteome</keyword>
<dbReference type="OrthoDB" id="6167035at2"/>
<proteinExistence type="predicted"/>
<sequence>MIKPFVLILLLVIALYGCGDGQNIHPQFSTAKLNIAWNGRLVLEVETNLPDGTKVNTWIGTPPPDSRPLYTDASVDPRQWDVVVRGGHFRSWFPSIYEKGIKAGQYVVTFGVLPDQEAVLGPKNKRLTGPNVEVLENGQRLYSDAAAIELPDLPSHGPLVVSSFALPRDTSPKTIELVDSVALALADKFPGLVRYSSQMDCIGVAEHEVHLHSGEWRDVVTLEFVVWDEADLPPDLSRSRGHHIFVDIGVDGKTLAVNKQAAVSLLLDKPFDDVPKFLDIPL</sequence>
<dbReference type="Proteomes" id="UP000055611">
    <property type="component" value="Chromosome"/>
</dbReference>
<dbReference type="KEGG" id="dej:AWY79_00180"/>
<reference evidence="1 3" key="1">
    <citation type="journal article" date="2016" name="Front. Microbiol.">
        <title>Genome Sequence of the Piezophilic, Mesophilic Sulfate-Reducing Bacterium Desulfovibrio indicus J2T.</title>
        <authorList>
            <person name="Cao J."/>
            <person name="Maignien L."/>
            <person name="Shao Z."/>
            <person name="Alain K."/>
            <person name="Jebbar M."/>
        </authorList>
    </citation>
    <scope>NUCLEOTIDE SEQUENCE [LARGE SCALE GENOMIC DNA]</scope>
    <source>
        <strain evidence="1 3">J2</strain>
    </source>
</reference>
<evidence type="ECO:0000313" key="2">
    <source>
        <dbReference type="EMBL" id="TDT86416.1"/>
    </source>
</evidence>
<organism evidence="2 4">
    <name type="scientific">Pseudodesulfovibrio indicus</name>
    <dbReference type="NCBI Taxonomy" id="1716143"/>
    <lineage>
        <taxon>Bacteria</taxon>
        <taxon>Pseudomonadati</taxon>
        <taxon>Thermodesulfobacteriota</taxon>
        <taxon>Desulfovibrionia</taxon>
        <taxon>Desulfovibrionales</taxon>
        <taxon>Desulfovibrionaceae</taxon>
    </lineage>
</organism>
<dbReference type="PROSITE" id="PS51257">
    <property type="entry name" value="PROKAR_LIPOPROTEIN"/>
    <property type="match status" value="1"/>
</dbReference>
<name>A0A140D8W8_9BACT</name>
<evidence type="ECO:0000313" key="1">
    <source>
        <dbReference type="EMBL" id="AMK09635.1"/>
    </source>
</evidence>
<dbReference type="Proteomes" id="UP000295506">
    <property type="component" value="Unassembled WGS sequence"/>
</dbReference>
<reference evidence="2 4" key="2">
    <citation type="submission" date="2019-03" db="EMBL/GenBank/DDBJ databases">
        <title>Genomic Encyclopedia of Type Strains, Phase IV (KMG-IV): sequencing the most valuable type-strain genomes for metagenomic binning, comparative biology and taxonomic classification.</title>
        <authorList>
            <person name="Goeker M."/>
        </authorList>
    </citation>
    <scope>NUCLEOTIDE SEQUENCE [LARGE SCALE GENOMIC DNA]</scope>
    <source>
        <strain evidence="2 4">DSM 101483</strain>
    </source>
</reference>
<evidence type="ECO:0000313" key="4">
    <source>
        <dbReference type="Proteomes" id="UP000295506"/>
    </source>
</evidence>
<evidence type="ECO:0000313" key="3">
    <source>
        <dbReference type="Proteomes" id="UP000055611"/>
    </source>
</evidence>
<evidence type="ECO:0008006" key="5">
    <source>
        <dbReference type="Google" id="ProtNLM"/>
    </source>
</evidence>
<dbReference type="EMBL" id="CP014206">
    <property type="protein sequence ID" value="AMK09635.1"/>
    <property type="molecule type" value="Genomic_DNA"/>
</dbReference>
<dbReference type="EMBL" id="SOBK01000013">
    <property type="protein sequence ID" value="TDT86416.1"/>
    <property type="molecule type" value="Genomic_DNA"/>
</dbReference>
<gene>
    <name evidence="1" type="ORF">AWY79_00180</name>
    <name evidence="2" type="ORF">EDC59_11392</name>
</gene>
<dbReference type="AlphaFoldDB" id="A0A140D8W8"/>
<accession>A0A140D8W8</accession>
<dbReference type="RefSeq" id="WP_066798940.1">
    <property type="nucleotide sequence ID" value="NZ_CP014206.1"/>
</dbReference>